<feature type="compositionally biased region" description="Pro residues" evidence="1">
    <location>
        <begin position="58"/>
        <end position="83"/>
    </location>
</feature>
<evidence type="ECO:0000256" key="1">
    <source>
        <dbReference type="SAM" id="MobiDB-lite"/>
    </source>
</evidence>
<reference evidence="2 3" key="1">
    <citation type="submission" date="2024-01" db="EMBL/GenBank/DDBJ databases">
        <title>A draft genome for a cacao thread blight-causing isolate of Paramarasmius palmivorus.</title>
        <authorList>
            <person name="Baruah I.K."/>
            <person name="Bukari Y."/>
            <person name="Amoako-Attah I."/>
            <person name="Meinhardt L.W."/>
            <person name="Bailey B.A."/>
            <person name="Cohen S.P."/>
        </authorList>
    </citation>
    <scope>NUCLEOTIDE SEQUENCE [LARGE SCALE GENOMIC DNA]</scope>
    <source>
        <strain evidence="2 3">GH-12</strain>
    </source>
</reference>
<evidence type="ECO:0000313" key="2">
    <source>
        <dbReference type="EMBL" id="KAK7051009.1"/>
    </source>
</evidence>
<name>A0AAW0DIU9_9AGAR</name>
<feature type="region of interest" description="Disordered" evidence="1">
    <location>
        <begin position="1"/>
        <end position="23"/>
    </location>
</feature>
<evidence type="ECO:0000313" key="3">
    <source>
        <dbReference type="Proteomes" id="UP001383192"/>
    </source>
</evidence>
<dbReference type="AlphaFoldDB" id="A0AAW0DIU9"/>
<dbReference type="Proteomes" id="UP001383192">
    <property type="component" value="Unassembled WGS sequence"/>
</dbReference>
<feature type="region of interest" description="Disordered" evidence="1">
    <location>
        <begin position="46"/>
        <end position="83"/>
    </location>
</feature>
<proteinExistence type="predicted"/>
<sequence length="161" mass="17892">MSSYSVQLGFSGQYPPQKTERDQIPYDHYPQAYGAHHHTSYYPPPTYSMPPYHGGPQNPFPGAPSPFPDHRIPPPQPQFAPPGQFPTPAKVNGSSLKKKLYDLTVGQEVEVCLKANVFVVGCVLSVLTFFEKIAGYGYEIRYKALGGDVTDVFSVDKIRTR</sequence>
<gene>
    <name evidence="2" type="ORF">VNI00_005121</name>
</gene>
<feature type="compositionally biased region" description="Polar residues" evidence="1">
    <location>
        <begin position="1"/>
        <end position="16"/>
    </location>
</feature>
<comment type="caution">
    <text evidence="2">The sequence shown here is derived from an EMBL/GenBank/DDBJ whole genome shotgun (WGS) entry which is preliminary data.</text>
</comment>
<accession>A0AAW0DIU9</accession>
<organism evidence="2 3">
    <name type="scientific">Paramarasmius palmivorus</name>
    <dbReference type="NCBI Taxonomy" id="297713"/>
    <lineage>
        <taxon>Eukaryota</taxon>
        <taxon>Fungi</taxon>
        <taxon>Dikarya</taxon>
        <taxon>Basidiomycota</taxon>
        <taxon>Agaricomycotina</taxon>
        <taxon>Agaricomycetes</taxon>
        <taxon>Agaricomycetidae</taxon>
        <taxon>Agaricales</taxon>
        <taxon>Marasmiineae</taxon>
        <taxon>Marasmiaceae</taxon>
        <taxon>Paramarasmius</taxon>
    </lineage>
</organism>
<dbReference type="EMBL" id="JAYKXP010000014">
    <property type="protein sequence ID" value="KAK7051009.1"/>
    <property type="molecule type" value="Genomic_DNA"/>
</dbReference>
<keyword evidence="3" id="KW-1185">Reference proteome</keyword>
<protein>
    <submittedName>
        <fullName evidence="2">Uncharacterized protein</fullName>
    </submittedName>
</protein>